<evidence type="ECO:0000313" key="2">
    <source>
        <dbReference type="Proteomes" id="UP001341840"/>
    </source>
</evidence>
<evidence type="ECO:0008006" key="3">
    <source>
        <dbReference type="Google" id="ProtNLM"/>
    </source>
</evidence>
<accession>A0ABU6XK34</accession>
<organism evidence="1 2">
    <name type="scientific">Stylosanthes scabra</name>
    <dbReference type="NCBI Taxonomy" id="79078"/>
    <lineage>
        <taxon>Eukaryota</taxon>
        <taxon>Viridiplantae</taxon>
        <taxon>Streptophyta</taxon>
        <taxon>Embryophyta</taxon>
        <taxon>Tracheophyta</taxon>
        <taxon>Spermatophyta</taxon>
        <taxon>Magnoliopsida</taxon>
        <taxon>eudicotyledons</taxon>
        <taxon>Gunneridae</taxon>
        <taxon>Pentapetalae</taxon>
        <taxon>rosids</taxon>
        <taxon>fabids</taxon>
        <taxon>Fabales</taxon>
        <taxon>Fabaceae</taxon>
        <taxon>Papilionoideae</taxon>
        <taxon>50 kb inversion clade</taxon>
        <taxon>dalbergioids sensu lato</taxon>
        <taxon>Dalbergieae</taxon>
        <taxon>Pterocarpus clade</taxon>
        <taxon>Stylosanthes</taxon>
    </lineage>
</organism>
<gene>
    <name evidence="1" type="ORF">PIB30_064767</name>
</gene>
<evidence type="ECO:0000313" key="1">
    <source>
        <dbReference type="EMBL" id="MED6198287.1"/>
    </source>
</evidence>
<comment type="caution">
    <text evidence="1">The sequence shown here is derived from an EMBL/GenBank/DDBJ whole genome shotgun (WGS) entry which is preliminary data.</text>
</comment>
<proteinExistence type="predicted"/>
<reference evidence="1 2" key="1">
    <citation type="journal article" date="2023" name="Plants (Basel)">
        <title>Bridging the Gap: Combining Genomics and Transcriptomics Approaches to Understand Stylosanthes scabra, an Orphan Legume from the Brazilian Caatinga.</title>
        <authorList>
            <person name="Ferreira-Neto J.R.C."/>
            <person name="da Silva M.D."/>
            <person name="Binneck E."/>
            <person name="de Melo N.F."/>
            <person name="da Silva R.H."/>
            <person name="de Melo A.L.T.M."/>
            <person name="Pandolfi V."/>
            <person name="Bustamante F.O."/>
            <person name="Brasileiro-Vidal A.C."/>
            <person name="Benko-Iseppon A.M."/>
        </authorList>
    </citation>
    <scope>NUCLEOTIDE SEQUENCE [LARGE SCALE GENOMIC DNA]</scope>
    <source>
        <tissue evidence="1">Leaves</tissue>
    </source>
</reference>
<dbReference type="EMBL" id="JASCZI010212084">
    <property type="protein sequence ID" value="MED6198287.1"/>
    <property type="molecule type" value="Genomic_DNA"/>
</dbReference>
<name>A0ABU6XK34_9FABA</name>
<dbReference type="Proteomes" id="UP001341840">
    <property type="component" value="Unassembled WGS sequence"/>
</dbReference>
<sequence length="132" mass="15362">MAEENKYVIGGYYTDENGIISCWMGEEIAGISDEEAYLQGLESAIQFLIEDANVDNECITLISNKKDLVDWINGNENTWDNRFLRNKACEKRQVFKGVEILYKQNNEFKATSQWEELAKSGENRRIKWMGRH</sequence>
<keyword evidence="2" id="KW-1185">Reference proteome</keyword>
<protein>
    <recommendedName>
        <fullName evidence="3">RNase H type-1 domain-containing protein</fullName>
    </recommendedName>
</protein>